<proteinExistence type="predicted"/>
<evidence type="ECO:0000313" key="2">
    <source>
        <dbReference type="Proteomes" id="UP000249254"/>
    </source>
</evidence>
<accession>A0A328AIE5</accession>
<organism evidence="1 2">
    <name type="scientific">Phenylobacterium soli</name>
    <dbReference type="NCBI Taxonomy" id="2170551"/>
    <lineage>
        <taxon>Bacteria</taxon>
        <taxon>Pseudomonadati</taxon>
        <taxon>Pseudomonadota</taxon>
        <taxon>Alphaproteobacteria</taxon>
        <taxon>Caulobacterales</taxon>
        <taxon>Caulobacteraceae</taxon>
        <taxon>Phenylobacterium</taxon>
    </lineage>
</organism>
<gene>
    <name evidence="1" type="ORF">DJ017_09240</name>
</gene>
<protein>
    <submittedName>
        <fullName evidence="1">Uncharacterized protein</fullName>
    </submittedName>
</protein>
<dbReference type="AlphaFoldDB" id="A0A328AIE5"/>
<dbReference type="OrthoDB" id="9913314at2"/>
<dbReference type="Proteomes" id="UP000249254">
    <property type="component" value="Unassembled WGS sequence"/>
</dbReference>
<name>A0A328AIE5_9CAUL</name>
<comment type="caution">
    <text evidence="1">The sequence shown here is derived from an EMBL/GenBank/DDBJ whole genome shotgun (WGS) entry which is preliminary data.</text>
</comment>
<evidence type="ECO:0000313" key="1">
    <source>
        <dbReference type="EMBL" id="RAK54693.1"/>
    </source>
</evidence>
<keyword evidence="2" id="KW-1185">Reference proteome</keyword>
<dbReference type="RefSeq" id="WP_111528444.1">
    <property type="nucleotide sequence ID" value="NZ_JBHRSG010000004.1"/>
</dbReference>
<sequence length="90" mass="10366">MPDEIRTSKHDLIARVATLELLVADLIDLLWRIDPSAMDRLAKEADNDLTIQNSRIALPAGEHQRMRLFSVLQDRRRKLQHRRGKQGEAA</sequence>
<reference evidence="2" key="1">
    <citation type="submission" date="2018-05" db="EMBL/GenBank/DDBJ databases">
        <authorList>
            <person name="Li X."/>
        </authorList>
    </citation>
    <scope>NUCLEOTIDE SEQUENCE [LARGE SCALE GENOMIC DNA]</scope>
    <source>
        <strain evidence="2">LX32</strain>
    </source>
</reference>
<dbReference type="EMBL" id="QFYQ01000001">
    <property type="protein sequence ID" value="RAK54693.1"/>
    <property type="molecule type" value="Genomic_DNA"/>
</dbReference>